<feature type="region of interest" description="Disordered" evidence="6">
    <location>
        <begin position="1"/>
        <end position="23"/>
    </location>
</feature>
<evidence type="ECO:0000256" key="2">
    <source>
        <dbReference type="ARBA" id="ARBA00022723"/>
    </source>
</evidence>
<dbReference type="InterPro" id="IPR007219">
    <property type="entry name" value="XnlR_reg_dom"/>
</dbReference>
<keyword evidence="4" id="KW-0804">Transcription</keyword>
<dbReference type="GO" id="GO:0006351">
    <property type="term" value="P:DNA-templated transcription"/>
    <property type="evidence" value="ECO:0007669"/>
    <property type="project" value="InterPro"/>
</dbReference>
<dbReference type="GO" id="GO:0008270">
    <property type="term" value="F:zinc ion binding"/>
    <property type="evidence" value="ECO:0007669"/>
    <property type="project" value="InterPro"/>
</dbReference>
<dbReference type="GeneID" id="59313617"/>
<keyword evidence="2" id="KW-0479">Metal-binding</keyword>
<dbReference type="EMBL" id="JAAOAV010000443">
    <property type="protein sequence ID" value="KAF5575091.1"/>
    <property type="molecule type" value="Genomic_DNA"/>
</dbReference>
<dbReference type="PANTHER" id="PTHR47338:SF23">
    <property type="entry name" value="ZN(II)2CYS6 TRANSCRIPTION FACTOR (EUROFUNG)"/>
    <property type="match status" value="1"/>
</dbReference>
<dbReference type="OrthoDB" id="4456959at2759"/>
<comment type="caution">
    <text evidence="8">The sequence shown here is derived from an EMBL/GenBank/DDBJ whole genome shotgun (WGS) entry which is preliminary data.</text>
</comment>
<evidence type="ECO:0000256" key="4">
    <source>
        <dbReference type="ARBA" id="ARBA00023163"/>
    </source>
</evidence>
<accession>A0A8H5NQA8</accession>
<protein>
    <recommendedName>
        <fullName evidence="7">Xylanolytic transcriptional activator regulatory domain-containing protein</fullName>
    </recommendedName>
</protein>
<dbReference type="AlphaFoldDB" id="A0A8H5NQA8"/>
<keyword evidence="9" id="KW-1185">Reference proteome</keyword>
<evidence type="ECO:0000256" key="5">
    <source>
        <dbReference type="ARBA" id="ARBA00023242"/>
    </source>
</evidence>
<dbReference type="CDD" id="cd12148">
    <property type="entry name" value="fungal_TF_MHR"/>
    <property type="match status" value="1"/>
</dbReference>
<dbReference type="GO" id="GO:0003677">
    <property type="term" value="F:DNA binding"/>
    <property type="evidence" value="ECO:0007669"/>
    <property type="project" value="InterPro"/>
</dbReference>
<comment type="subcellular location">
    <subcellularLocation>
        <location evidence="1">Nucleus</location>
    </subcellularLocation>
</comment>
<proteinExistence type="predicted"/>
<feature type="domain" description="Xylanolytic transcriptional activator regulatory" evidence="7">
    <location>
        <begin position="238"/>
        <end position="326"/>
    </location>
</feature>
<organism evidence="8 9">
    <name type="scientific">Gibberella subglutinans</name>
    <name type="common">Fusarium subglutinans</name>
    <dbReference type="NCBI Taxonomy" id="42677"/>
    <lineage>
        <taxon>Eukaryota</taxon>
        <taxon>Fungi</taxon>
        <taxon>Dikarya</taxon>
        <taxon>Ascomycota</taxon>
        <taxon>Pezizomycotina</taxon>
        <taxon>Sordariomycetes</taxon>
        <taxon>Hypocreomycetidae</taxon>
        <taxon>Hypocreales</taxon>
        <taxon>Nectriaceae</taxon>
        <taxon>Fusarium</taxon>
        <taxon>Fusarium fujikuroi species complex</taxon>
    </lineage>
</organism>
<evidence type="ECO:0000313" key="9">
    <source>
        <dbReference type="Proteomes" id="UP000547976"/>
    </source>
</evidence>
<dbReference type="InterPro" id="IPR050815">
    <property type="entry name" value="TF_fung"/>
</dbReference>
<dbReference type="Pfam" id="PF04082">
    <property type="entry name" value="Fungal_trans"/>
    <property type="match status" value="1"/>
</dbReference>
<dbReference type="GO" id="GO:0005634">
    <property type="term" value="C:nucleus"/>
    <property type="evidence" value="ECO:0007669"/>
    <property type="project" value="UniProtKB-SubCell"/>
</dbReference>
<keyword evidence="3" id="KW-0805">Transcription regulation</keyword>
<feature type="compositionally biased region" description="Polar residues" evidence="6">
    <location>
        <begin position="77"/>
        <end position="88"/>
    </location>
</feature>
<sequence>MTPPKPSFHPAVAAGNGNSSVPDRDQLALIVSDWPGLKGGAVESLNQRLEKVEKALFGSGHDQGTQESGGTKRDLSGSRTSNLNSTPLKVTELFKRRKQAEAEDQPKCSNWDFTQQRTSQDSLCRIDIIQDHLDKLIEAHFDNVQPWIPMVIIRGFHDRLHQETEQRMTIVLEAMMIASLRYVEINGNPPDKTFIDKETSRLRNTVIINAMEGLKTENLQALIMVAFTEIGNGNLEKAWPVIGSLTRTVEYMGLSLETEVYQRKRGLLSDRSSLAEPRDWLEEEERRRIFWNVFILDRISSIIKGWSPGIDSVDIRRRLPICGGGWFHNEPAVTPYFGNWDEPAAQNIHGTSPYSVGSNAIGVNGPASTGNTRASDKATGDISKIGALAYYIQSIDSLCQISNSFLQPSVDFTNRHGVSLWLPKFKELDLRLVQ</sequence>
<gene>
    <name evidence="8" type="ORF">FSUBG_13954</name>
</gene>
<dbReference type="RefSeq" id="XP_036530583.1">
    <property type="nucleotide sequence ID" value="XM_036678899.1"/>
</dbReference>
<dbReference type="GO" id="GO:0000981">
    <property type="term" value="F:DNA-binding transcription factor activity, RNA polymerase II-specific"/>
    <property type="evidence" value="ECO:0007669"/>
    <property type="project" value="InterPro"/>
</dbReference>
<evidence type="ECO:0000313" key="8">
    <source>
        <dbReference type="EMBL" id="KAF5575091.1"/>
    </source>
</evidence>
<dbReference type="PANTHER" id="PTHR47338">
    <property type="entry name" value="ZN(II)2CYS6 TRANSCRIPTION FACTOR (EUROFUNG)-RELATED"/>
    <property type="match status" value="1"/>
</dbReference>
<evidence type="ECO:0000256" key="1">
    <source>
        <dbReference type="ARBA" id="ARBA00004123"/>
    </source>
</evidence>
<name>A0A8H5NQA8_GIBSU</name>
<reference evidence="8 9" key="1">
    <citation type="submission" date="2020-05" db="EMBL/GenBank/DDBJ databases">
        <title>Identification and distribution of gene clusters putatively required for synthesis of sphingolipid metabolism inhibitors in phylogenetically diverse species of the filamentous fungus Fusarium.</title>
        <authorList>
            <person name="Kim H.-S."/>
            <person name="Busman M."/>
            <person name="Brown D.W."/>
            <person name="Divon H."/>
            <person name="Uhlig S."/>
            <person name="Proctor R.H."/>
        </authorList>
    </citation>
    <scope>NUCLEOTIDE SEQUENCE [LARGE SCALE GENOMIC DNA]</scope>
    <source>
        <strain evidence="8 9">NRRL 66333</strain>
    </source>
</reference>
<evidence type="ECO:0000256" key="6">
    <source>
        <dbReference type="SAM" id="MobiDB-lite"/>
    </source>
</evidence>
<dbReference type="SMART" id="SM00906">
    <property type="entry name" value="Fungal_trans"/>
    <property type="match status" value="1"/>
</dbReference>
<dbReference type="Proteomes" id="UP000547976">
    <property type="component" value="Unassembled WGS sequence"/>
</dbReference>
<evidence type="ECO:0000259" key="7">
    <source>
        <dbReference type="SMART" id="SM00906"/>
    </source>
</evidence>
<keyword evidence="5" id="KW-0539">Nucleus</keyword>
<evidence type="ECO:0000256" key="3">
    <source>
        <dbReference type="ARBA" id="ARBA00023015"/>
    </source>
</evidence>
<feature type="region of interest" description="Disordered" evidence="6">
    <location>
        <begin position="56"/>
        <end position="89"/>
    </location>
</feature>